<gene>
    <name evidence="2" type="ORF">HanXRQr2_Chr07g0282091</name>
</gene>
<proteinExistence type="predicted"/>
<dbReference type="Gramene" id="mRNA:HanXRQr2_Chr07g0282091">
    <property type="protein sequence ID" value="CDS:HanXRQr2_Chr07g0282091.1"/>
    <property type="gene ID" value="HanXRQr2_Chr07g0282091"/>
</dbReference>
<reference evidence="2" key="1">
    <citation type="journal article" date="2017" name="Nature">
        <title>The sunflower genome provides insights into oil metabolism, flowering and Asterid evolution.</title>
        <authorList>
            <person name="Badouin H."/>
            <person name="Gouzy J."/>
            <person name="Grassa C.J."/>
            <person name="Murat F."/>
            <person name="Staton S.E."/>
            <person name="Cottret L."/>
            <person name="Lelandais-Briere C."/>
            <person name="Owens G.L."/>
            <person name="Carrere S."/>
            <person name="Mayjonade B."/>
            <person name="Legrand L."/>
            <person name="Gill N."/>
            <person name="Kane N.C."/>
            <person name="Bowers J.E."/>
            <person name="Hubner S."/>
            <person name="Bellec A."/>
            <person name="Berard A."/>
            <person name="Berges H."/>
            <person name="Blanchet N."/>
            <person name="Boniface M.C."/>
            <person name="Brunel D."/>
            <person name="Catrice O."/>
            <person name="Chaidir N."/>
            <person name="Claudel C."/>
            <person name="Donnadieu C."/>
            <person name="Faraut T."/>
            <person name="Fievet G."/>
            <person name="Helmstetter N."/>
            <person name="King M."/>
            <person name="Knapp S.J."/>
            <person name="Lai Z."/>
            <person name="Le Paslier M.C."/>
            <person name="Lippi Y."/>
            <person name="Lorenzon L."/>
            <person name="Mandel J.R."/>
            <person name="Marage G."/>
            <person name="Marchand G."/>
            <person name="Marquand E."/>
            <person name="Bret-Mestries E."/>
            <person name="Morien E."/>
            <person name="Nambeesan S."/>
            <person name="Nguyen T."/>
            <person name="Pegot-Espagnet P."/>
            <person name="Pouilly N."/>
            <person name="Raftis F."/>
            <person name="Sallet E."/>
            <person name="Schiex T."/>
            <person name="Thomas J."/>
            <person name="Vandecasteele C."/>
            <person name="Vares D."/>
            <person name="Vear F."/>
            <person name="Vautrin S."/>
            <person name="Crespi M."/>
            <person name="Mangin B."/>
            <person name="Burke J.M."/>
            <person name="Salse J."/>
            <person name="Munos S."/>
            <person name="Vincourt P."/>
            <person name="Rieseberg L.H."/>
            <person name="Langlade N.B."/>
        </authorList>
    </citation>
    <scope>NUCLEOTIDE SEQUENCE</scope>
    <source>
        <tissue evidence="2">Leaves</tissue>
    </source>
</reference>
<dbReference type="PANTHER" id="PTHR11709:SF484">
    <property type="entry name" value="L-ASCORBATE OXIDASE"/>
    <property type="match status" value="1"/>
</dbReference>
<dbReference type="EC" id="1.10.3.3" evidence="2"/>
<organism evidence="2 3">
    <name type="scientific">Helianthus annuus</name>
    <name type="common">Common sunflower</name>
    <dbReference type="NCBI Taxonomy" id="4232"/>
    <lineage>
        <taxon>Eukaryota</taxon>
        <taxon>Viridiplantae</taxon>
        <taxon>Streptophyta</taxon>
        <taxon>Embryophyta</taxon>
        <taxon>Tracheophyta</taxon>
        <taxon>Spermatophyta</taxon>
        <taxon>Magnoliopsida</taxon>
        <taxon>eudicotyledons</taxon>
        <taxon>Gunneridae</taxon>
        <taxon>Pentapetalae</taxon>
        <taxon>asterids</taxon>
        <taxon>campanulids</taxon>
        <taxon>Asterales</taxon>
        <taxon>Asteraceae</taxon>
        <taxon>Asteroideae</taxon>
        <taxon>Heliantheae alliance</taxon>
        <taxon>Heliantheae</taxon>
        <taxon>Helianthus</taxon>
    </lineage>
</organism>
<dbReference type="Pfam" id="PF00394">
    <property type="entry name" value="Cu-oxidase"/>
    <property type="match status" value="1"/>
</dbReference>
<comment type="caution">
    <text evidence="2">The sequence shown here is derived from an EMBL/GenBank/DDBJ whole genome shotgun (WGS) entry which is preliminary data.</text>
</comment>
<dbReference type="PANTHER" id="PTHR11709">
    <property type="entry name" value="MULTI-COPPER OXIDASE"/>
    <property type="match status" value="1"/>
</dbReference>
<dbReference type="InterPro" id="IPR045087">
    <property type="entry name" value="Cu-oxidase_fam"/>
</dbReference>
<dbReference type="InterPro" id="IPR001117">
    <property type="entry name" value="Cu-oxidase_2nd"/>
</dbReference>
<evidence type="ECO:0000313" key="2">
    <source>
        <dbReference type="EMBL" id="KAF5797558.1"/>
    </source>
</evidence>
<evidence type="ECO:0000313" key="3">
    <source>
        <dbReference type="Proteomes" id="UP000215914"/>
    </source>
</evidence>
<sequence>MVLAGKTYRFRVSNVGMTTSINFRIQGHKFVLVEVEGTDSLQNTYDSIDVHLGQSYLVLVTADQPPKDYYIVVSTRFTSPENKLFYR</sequence>
<accession>A0A9K3NFE3</accession>
<dbReference type="AlphaFoldDB" id="A0A9K3NFE3"/>
<dbReference type="EMBL" id="MNCJ02000322">
    <property type="protein sequence ID" value="KAF5797558.1"/>
    <property type="molecule type" value="Genomic_DNA"/>
</dbReference>
<reference evidence="2" key="2">
    <citation type="submission" date="2020-06" db="EMBL/GenBank/DDBJ databases">
        <title>Helianthus annuus Genome sequencing and assembly Release 2.</title>
        <authorList>
            <person name="Gouzy J."/>
            <person name="Langlade N."/>
            <person name="Munos S."/>
        </authorList>
    </citation>
    <scope>NUCLEOTIDE SEQUENCE</scope>
    <source>
        <tissue evidence="2">Leaves</tissue>
    </source>
</reference>
<dbReference type="InterPro" id="IPR008972">
    <property type="entry name" value="Cupredoxin"/>
</dbReference>
<keyword evidence="3" id="KW-1185">Reference proteome</keyword>
<protein>
    <submittedName>
        <fullName evidence="2">L-ascorbate oxidase</fullName>
        <ecNumber evidence="2">1.10.3.3</ecNumber>
    </submittedName>
</protein>
<keyword evidence="2" id="KW-0560">Oxidoreductase</keyword>
<dbReference type="GO" id="GO:0008447">
    <property type="term" value="F:L-ascorbate oxidase activity"/>
    <property type="evidence" value="ECO:0007669"/>
    <property type="project" value="UniProtKB-EC"/>
</dbReference>
<dbReference type="Proteomes" id="UP000215914">
    <property type="component" value="Unassembled WGS sequence"/>
</dbReference>
<dbReference type="SUPFAM" id="SSF49503">
    <property type="entry name" value="Cupredoxins"/>
    <property type="match status" value="1"/>
</dbReference>
<feature type="domain" description="Plastocyanin-like" evidence="1">
    <location>
        <begin position="2"/>
        <end position="80"/>
    </location>
</feature>
<evidence type="ECO:0000259" key="1">
    <source>
        <dbReference type="Pfam" id="PF00394"/>
    </source>
</evidence>
<name>A0A9K3NFE3_HELAN</name>
<dbReference type="Gene3D" id="2.60.40.420">
    <property type="entry name" value="Cupredoxins - blue copper proteins"/>
    <property type="match status" value="1"/>
</dbReference>